<dbReference type="InterPro" id="IPR023214">
    <property type="entry name" value="HAD_sf"/>
</dbReference>
<reference evidence="8 9" key="1">
    <citation type="submission" date="2021-01" db="EMBL/GenBank/DDBJ databases">
        <title>011410 draft genome.</title>
        <authorList>
            <person name="Lang L."/>
        </authorList>
    </citation>
    <scope>NUCLEOTIDE SEQUENCE [LARGE SCALE GENOMIC DNA]</scope>
    <source>
        <strain evidence="8 9">KCTC 42845</strain>
    </source>
</reference>
<dbReference type="Gene3D" id="1.10.357.140">
    <property type="entry name" value="UbiA prenyltransferase"/>
    <property type="match status" value="1"/>
</dbReference>
<keyword evidence="3 7" id="KW-0812">Transmembrane</keyword>
<organism evidence="8 9">
    <name type="scientific">Paracoccus aerius</name>
    <dbReference type="NCBI Taxonomy" id="1915382"/>
    <lineage>
        <taxon>Bacteria</taxon>
        <taxon>Pseudomonadati</taxon>
        <taxon>Pseudomonadota</taxon>
        <taxon>Alphaproteobacteria</taxon>
        <taxon>Rhodobacterales</taxon>
        <taxon>Paracoccaceae</taxon>
        <taxon>Paracoccus</taxon>
    </lineage>
</organism>
<gene>
    <name evidence="8" type="ORF">JL111_11285</name>
</gene>
<keyword evidence="2" id="KW-1003">Cell membrane</keyword>
<feature type="transmembrane region" description="Helical" evidence="7">
    <location>
        <begin position="261"/>
        <end position="284"/>
    </location>
</feature>
<feature type="compositionally biased region" description="Basic and acidic residues" evidence="6">
    <location>
        <begin position="21"/>
        <end position="31"/>
    </location>
</feature>
<keyword evidence="9" id="KW-1185">Reference proteome</keyword>
<proteinExistence type="predicted"/>
<dbReference type="Pfam" id="PF01040">
    <property type="entry name" value="UbiA"/>
    <property type="match status" value="1"/>
</dbReference>
<evidence type="ECO:0000313" key="9">
    <source>
        <dbReference type="Proteomes" id="UP000644749"/>
    </source>
</evidence>
<dbReference type="InterPro" id="IPR036412">
    <property type="entry name" value="HAD-like_sf"/>
</dbReference>
<feature type="transmembrane region" description="Helical" evidence="7">
    <location>
        <begin position="458"/>
        <end position="478"/>
    </location>
</feature>
<sequence>MKVTDTKHESVALFPGHPRARHDEDHRRHLNDPGGRALAIARRQEQPATGRPLAVDLDGTLIRSDLLIETAFAELGRQPLSLVGMVGALAGGKAALKHKLAENADFDPSTLPYDPVVLDYIRAARAQGRQVYLASASHERLVKAVADHLGLFAGWFASNAETNCGGRVKAQKLVAAFGEGGFDYIGNDAADLRVWDKAGKAIAIRTSGRVNQDLKRAHRDVEVLSWERPTWRSWAKLARTHQYSKNALLFVPLITAHAFELVAFLQVFLAFVAFSLCASSVYILNDLVDLQDDRKHRTKCNRPLAKGTIPLAQALVAMPVLLALSMGLAAAISLPFLGILVIYCVLTTTYSFLLKRKALLDVLSLAGLYTLRVIGGAVVLGVTVSAWLLAFSMALFLSLALIKRFVELAARLDAHLPDSSSRGYRNTDADLVMMLAAASGFNAVTVFILYVSNESMTLLYSTPQILWLAAPILTYWIARMLMLAHRRVMDDDPVAFATRDRASMICGALIGLVMFAGA</sequence>
<evidence type="ECO:0000256" key="1">
    <source>
        <dbReference type="ARBA" id="ARBA00004141"/>
    </source>
</evidence>
<evidence type="ECO:0000256" key="2">
    <source>
        <dbReference type="ARBA" id="ARBA00022475"/>
    </source>
</evidence>
<dbReference type="InterPro" id="IPR000537">
    <property type="entry name" value="UbiA_prenyltransferase"/>
</dbReference>
<dbReference type="CDD" id="cd13963">
    <property type="entry name" value="PT_UbiA_2"/>
    <property type="match status" value="1"/>
</dbReference>
<dbReference type="PANTHER" id="PTHR11048">
    <property type="entry name" value="PRENYLTRANSFERASES"/>
    <property type="match status" value="1"/>
</dbReference>
<dbReference type="Gene3D" id="3.40.50.1000">
    <property type="entry name" value="HAD superfamily/HAD-like"/>
    <property type="match status" value="1"/>
</dbReference>
<evidence type="ECO:0000256" key="3">
    <source>
        <dbReference type="ARBA" id="ARBA00022692"/>
    </source>
</evidence>
<dbReference type="InterPro" id="IPR044878">
    <property type="entry name" value="UbiA_sf"/>
</dbReference>
<dbReference type="Pfam" id="PF12710">
    <property type="entry name" value="HAD"/>
    <property type="match status" value="1"/>
</dbReference>
<comment type="subcellular location">
    <subcellularLocation>
        <location evidence="1">Membrane</location>
        <topology evidence="1">Multi-pass membrane protein</topology>
    </subcellularLocation>
</comment>
<evidence type="ECO:0000256" key="7">
    <source>
        <dbReference type="SAM" id="Phobius"/>
    </source>
</evidence>
<dbReference type="RefSeq" id="WP_191310460.1">
    <property type="nucleotide sequence ID" value="NZ_BNCL01000008.1"/>
</dbReference>
<dbReference type="SUPFAM" id="SSF56784">
    <property type="entry name" value="HAD-like"/>
    <property type="match status" value="1"/>
</dbReference>
<keyword evidence="4 7" id="KW-1133">Transmembrane helix</keyword>
<dbReference type="PANTHER" id="PTHR11048:SF5">
    <property type="entry name" value="DECAPRENYL-PHOSPHATE PHOSPHORIBOSYLTRANSFERASE"/>
    <property type="match status" value="1"/>
</dbReference>
<feature type="transmembrane region" description="Helical" evidence="7">
    <location>
        <begin position="328"/>
        <end position="346"/>
    </location>
</feature>
<comment type="caution">
    <text evidence="8">The sequence shown here is derived from an EMBL/GenBank/DDBJ whole genome shotgun (WGS) entry which is preliminary data.</text>
</comment>
<evidence type="ECO:0000313" key="8">
    <source>
        <dbReference type="EMBL" id="MBL3674070.1"/>
    </source>
</evidence>
<feature type="transmembrane region" description="Helical" evidence="7">
    <location>
        <begin position="304"/>
        <end position="322"/>
    </location>
</feature>
<accession>A0ABS1S690</accession>
<feature type="compositionally biased region" description="Basic and acidic residues" evidence="6">
    <location>
        <begin position="1"/>
        <end position="10"/>
    </location>
</feature>
<feature type="transmembrane region" description="Helical" evidence="7">
    <location>
        <begin position="384"/>
        <end position="402"/>
    </location>
</feature>
<dbReference type="EMBL" id="JAESHT010000008">
    <property type="protein sequence ID" value="MBL3674070.1"/>
    <property type="molecule type" value="Genomic_DNA"/>
</dbReference>
<name>A0ABS1S690_9RHOB</name>
<evidence type="ECO:0000256" key="5">
    <source>
        <dbReference type="ARBA" id="ARBA00023136"/>
    </source>
</evidence>
<evidence type="ECO:0000256" key="4">
    <source>
        <dbReference type="ARBA" id="ARBA00022989"/>
    </source>
</evidence>
<dbReference type="InterPro" id="IPR039653">
    <property type="entry name" value="Prenyltransferase"/>
</dbReference>
<dbReference type="Proteomes" id="UP000644749">
    <property type="component" value="Unassembled WGS sequence"/>
</dbReference>
<dbReference type="CDD" id="cd07519">
    <property type="entry name" value="HAD_PTase"/>
    <property type="match status" value="1"/>
</dbReference>
<evidence type="ECO:0000256" key="6">
    <source>
        <dbReference type="SAM" id="MobiDB-lite"/>
    </source>
</evidence>
<feature type="transmembrane region" description="Helical" evidence="7">
    <location>
        <begin position="431"/>
        <end position="452"/>
    </location>
</feature>
<dbReference type="NCBIfam" id="NF006088">
    <property type="entry name" value="PRK08238.1"/>
    <property type="match status" value="1"/>
</dbReference>
<keyword evidence="5 7" id="KW-0472">Membrane</keyword>
<protein>
    <submittedName>
        <fullName evidence="8">UbiA family prenyltransferase</fullName>
    </submittedName>
</protein>
<feature type="region of interest" description="Disordered" evidence="6">
    <location>
        <begin position="1"/>
        <end position="33"/>
    </location>
</feature>